<organism evidence="1 2">
    <name type="scientific">Marinomonas arenicola</name>
    <dbReference type="NCBI Taxonomy" id="569601"/>
    <lineage>
        <taxon>Bacteria</taxon>
        <taxon>Pseudomonadati</taxon>
        <taxon>Pseudomonadota</taxon>
        <taxon>Gammaproteobacteria</taxon>
        <taxon>Oceanospirillales</taxon>
        <taxon>Oceanospirillaceae</taxon>
        <taxon>Marinomonas</taxon>
    </lineage>
</organism>
<feature type="non-terminal residue" evidence="1">
    <location>
        <position position="69"/>
    </location>
</feature>
<name>A0ABU9G9J3_9GAMM</name>
<gene>
    <name evidence="1" type="ORF">V6242_18675</name>
</gene>
<comment type="caution">
    <text evidence="1">The sequence shown here is derived from an EMBL/GenBank/DDBJ whole genome shotgun (WGS) entry which is preliminary data.</text>
</comment>
<sequence>SLREEILKLIARCILYSRHGGGTYVSDQLGSSFADPLHDLLSAHVEFLYDQLEFRDALESLSAYYAAHR</sequence>
<evidence type="ECO:0000313" key="1">
    <source>
        <dbReference type="EMBL" id="MEL0615154.1"/>
    </source>
</evidence>
<proteinExistence type="predicted"/>
<keyword evidence="2" id="KW-1185">Reference proteome</keyword>
<dbReference type="Proteomes" id="UP001379949">
    <property type="component" value="Unassembled WGS sequence"/>
</dbReference>
<evidence type="ECO:0000313" key="2">
    <source>
        <dbReference type="Proteomes" id="UP001379949"/>
    </source>
</evidence>
<protein>
    <submittedName>
        <fullName evidence="1">GntR family transcriptional regulator</fullName>
    </submittedName>
</protein>
<dbReference type="EMBL" id="JBAKAR010000383">
    <property type="protein sequence ID" value="MEL0615154.1"/>
    <property type="molecule type" value="Genomic_DNA"/>
</dbReference>
<reference evidence="1 2" key="1">
    <citation type="submission" date="2024-02" db="EMBL/GenBank/DDBJ databases">
        <title>Bacteria isolated from the canopy kelp, Nereocystis luetkeana.</title>
        <authorList>
            <person name="Pfister C.A."/>
            <person name="Younker I.T."/>
            <person name="Light S.H."/>
        </authorList>
    </citation>
    <scope>NUCLEOTIDE SEQUENCE [LARGE SCALE GENOMIC DNA]</scope>
    <source>
        <strain evidence="1 2">TI.4.07</strain>
    </source>
</reference>
<accession>A0ABU9G9J3</accession>
<feature type="non-terminal residue" evidence="1">
    <location>
        <position position="1"/>
    </location>
</feature>